<evidence type="ECO:0000313" key="1">
    <source>
        <dbReference type="EMBL" id="MDR7326825.1"/>
    </source>
</evidence>
<sequence length="192" mass="21048">MVIAVSRQPERVYEISGLDNPCRSSTGGRYGRPMTATVHDVAAAVTRRLPGLPPEDIHRLVYYTQGHYLAEYDKPLFDADMIATDDGPHIPALDEAHQPAGGDTLPEAAAAVVDHVTWRYGALDSRQLRHLTRQESPWVNAHRDNRPIDHAELHAFFAAPSPASLPDPRLTDPAFRAALAAQLTPGTVGHDR</sequence>
<gene>
    <name evidence="1" type="ORF">J2S44_007075</name>
</gene>
<proteinExistence type="predicted"/>
<dbReference type="RefSeq" id="WP_310423199.1">
    <property type="nucleotide sequence ID" value="NZ_JAVDYC010000001.1"/>
</dbReference>
<dbReference type="AlphaFoldDB" id="A0AAE3ZXV1"/>
<evidence type="ECO:0000313" key="2">
    <source>
        <dbReference type="Proteomes" id="UP001183629"/>
    </source>
</evidence>
<protein>
    <submittedName>
        <fullName evidence="1">Phage-associated protein</fullName>
    </submittedName>
</protein>
<dbReference type="Proteomes" id="UP001183629">
    <property type="component" value="Unassembled WGS sequence"/>
</dbReference>
<organism evidence="1 2">
    <name type="scientific">Catenuloplanes niger</name>
    <dbReference type="NCBI Taxonomy" id="587534"/>
    <lineage>
        <taxon>Bacteria</taxon>
        <taxon>Bacillati</taxon>
        <taxon>Actinomycetota</taxon>
        <taxon>Actinomycetes</taxon>
        <taxon>Micromonosporales</taxon>
        <taxon>Micromonosporaceae</taxon>
        <taxon>Catenuloplanes</taxon>
    </lineage>
</organism>
<name>A0AAE3ZXV1_9ACTN</name>
<accession>A0AAE3ZXV1</accession>
<comment type="caution">
    <text evidence="1">The sequence shown here is derived from an EMBL/GenBank/DDBJ whole genome shotgun (WGS) entry which is preliminary data.</text>
</comment>
<reference evidence="1 2" key="1">
    <citation type="submission" date="2023-07" db="EMBL/GenBank/DDBJ databases">
        <title>Sequencing the genomes of 1000 actinobacteria strains.</title>
        <authorList>
            <person name="Klenk H.-P."/>
        </authorList>
    </citation>
    <scope>NUCLEOTIDE SEQUENCE [LARGE SCALE GENOMIC DNA]</scope>
    <source>
        <strain evidence="1 2">DSM 44711</strain>
    </source>
</reference>
<keyword evidence="2" id="KW-1185">Reference proteome</keyword>
<dbReference type="EMBL" id="JAVDYC010000001">
    <property type="protein sequence ID" value="MDR7326825.1"/>
    <property type="molecule type" value="Genomic_DNA"/>
</dbReference>